<dbReference type="Pfam" id="PF13174">
    <property type="entry name" value="TPR_6"/>
    <property type="match status" value="1"/>
</dbReference>
<dbReference type="EMBL" id="CZQC01000066">
    <property type="protein sequence ID" value="CUS42438.1"/>
    <property type="molecule type" value="Genomic_DNA"/>
</dbReference>
<dbReference type="InterPro" id="IPR014162">
    <property type="entry name" value="CpoB_C"/>
</dbReference>
<reference evidence="1" key="1">
    <citation type="submission" date="2015-10" db="EMBL/GenBank/DDBJ databases">
        <authorList>
            <person name="Gilbert D.G."/>
        </authorList>
    </citation>
    <scope>NUCLEOTIDE SEQUENCE</scope>
</reference>
<gene>
    <name evidence="1" type="ORF">MGWOODY_Tha203</name>
</gene>
<dbReference type="AlphaFoldDB" id="A0A160TF31"/>
<dbReference type="InterPro" id="IPR019734">
    <property type="entry name" value="TPR_rpt"/>
</dbReference>
<dbReference type="GO" id="GO:0016740">
    <property type="term" value="F:transferase activity"/>
    <property type="evidence" value="ECO:0007669"/>
    <property type="project" value="UniProtKB-KW"/>
</dbReference>
<keyword evidence="1" id="KW-0808">Transferase</keyword>
<name>A0A160TF31_9ZZZZ</name>
<dbReference type="InterPro" id="IPR011990">
    <property type="entry name" value="TPR-like_helical_dom_sf"/>
</dbReference>
<dbReference type="SUPFAM" id="SSF48452">
    <property type="entry name" value="TPR-like"/>
    <property type="match status" value="1"/>
</dbReference>
<organism evidence="1">
    <name type="scientific">hydrothermal vent metagenome</name>
    <dbReference type="NCBI Taxonomy" id="652676"/>
    <lineage>
        <taxon>unclassified sequences</taxon>
        <taxon>metagenomes</taxon>
        <taxon>ecological metagenomes</taxon>
    </lineage>
</organism>
<evidence type="ECO:0000313" key="1">
    <source>
        <dbReference type="EMBL" id="CUS42438.1"/>
    </source>
</evidence>
<dbReference type="Gene3D" id="1.20.5.110">
    <property type="match status" value="1"/>
</dbReference>
<proteinExistence type="predicted"/>
<dbReference type="NCBIfam" id="TIGR02795">
    <property type="entry name" value="tol_pal_ybgF"/>
    <property type="match status" value="1"/>
</dbReference>
<dbReference type="Gene3D" id="1.25.40.10">
    <property type="entry name" value="Tetratricopeptide repeat domain"/>
    <property type="match status" value="1"/>
</dbReference>
<protein>
    <submittedName>
        <fullName evidence="1">TPR repeat containing exported protein Putative periplasmic protein contains a protein prenylyltransferase domain</fullName>
    </submittedName>
</protein>
<dbReference type="GO" id="GO:0070206">
    <property type="term" value="P:protein trimerization"/>
    <property type="evidence" value="ECO:0007669"/>
    <property type="project" value="InterPro"/>
</dbReference>
<dbReference type="Pfam" id="PF13432">
    <property type="entry name" value="TPR_16"/>
    <property type="match status" value="1"/>
</dbReference>
<accession>A0A160TF31</accession>
<sequence length="191" mass="20939">MLRGRVEEQDNQIQTIQQEQQDRYLDLDRRIAALMVAEPVIDDVPKVVATSGSNVASSTPSVAPGDAYKAAMTLVREKKFSEAGAAFDTFVSQYPSDPLVPNARYWSGEVNLVDGQLDRAAERFRTVIGDFPDSAKAADAAYKLGVTMHRKGDDQQARMWLQQVIDRYAGKADGTVSLAKSYLGKIGQKAP</sequence>